<keyword evidence="2" id="KW-1185">Reference proteome</keyword>
<comment type="caution">
    <text evidence="1">The sequence shown here is derived from an EMBL/GenBank/DDBJ whole genome shotgun (WGS) entry which is preliminary data.</text>
</comment>
<feature type="non-terminal residue" evidence="1">
    <location>
        <position position="1"/>
    </location>
</feature>
<evidence type="ECO:0000313" key="1">
    <source>
        <dbReference type="EMBL" id="MCD9639161.1"/>
    </source>
</evidence>
<sequence>KKHIEEEVADYRSRCDPKGLDVTKTKKLEGIHCPMMITVTTEQLQQLNIDYTLSEHFRDLCKVEQNFEEPFDDDDAIDDTQARVDSDL</sequence>
<dbReference type="Proteomes" id="UP000823775">
    <property type="component" value="Unassembled WGS sequence"/>
</dbReference>
<evidence type="ECO:0000313" key="2">
    <source>
        <dbReference type="Proteomes" id="UP000823775"/>
    </source>
</evidence>
<name>A0ABS8UWH1_DATST</name>
<gene>
    <name evidence="1" type="ORF">HAX54_023518</name>
</gene>
<accession>A0ABS8UWH1</accession>
<reference evidence="1 2" key="1">
    <citation type="journal article" date="2021" name="BMC Genomics">
        <title>Datura genome reveals duplications of psychoactive alkaloid biosynthetic genes and high mutation rate following tissue culture.</title>
        <authorList>
            <person name="Rajewski A."/>
            <person name="Carter-House D."/>
            <person name="Stajich J."/>
            <person name="Litt A."/>
        </authorList>
    </citation>
    <scope>NUCLEOTIDE SEQUENCE [LARGE SCALE GENOMIC DNA]</scope>
    <source>
        <strain evidence="1">AR-01</strain>
    </source>
</reference>
<organism evidence="1 2">
    <name type="scientific">Datura stramonium</name>
    <name type="common">Jimsonweed</name>
    <name type="synonym">Common thornapple</name>
    <dbReference type="NCBI Taxonomy" id="4076"/>
    <lineage>
        <taxon>Eukaryota</taxon>
        <taxon>Viridiplantae</taxon>
        <taxon>Streptophyta</taxon>
        <taxon>Embryophyta</taxon>
        <taxon>Tracheophyta</taxon>
        <taxon>Spermatophyta</taxon>
        <taxon>Magnoliopsida</taxon>
        <taxon>eudicotyledons</taxon>
        <taxon>Gunneridae</taxon>
        <taxon>Pentapetalae</taxon>
        <taxon>asterids</taxon>
        <taxon>lamiids</taxon>
        <taxon>Solanales</taxon>
        <taxon>Solanaceae</taxon>
        <taxon>Solanoideae</taxon>
        <taxon>Datureae</taxon>
        <taxon>Datura</taxon>
    </lineage>
</organism>
<proteinExistence type="predicted"/>
<dbReference type="EMBL" id="JACEIK010002854">
    <property type="protein sequence ID" value="MCD9639161.1"/>
    <property type="molecule type" value="Genomic_DNA"/>
</dbReference>
<protein>
    <submittedName>
        <fullName evidence="1">Uncharacterized protein</fullName>
    </submittedName>
</protein>